<feature type="domain" description="WDR36/Utp21 C-terminal" evidence="2">
    <location>
        <begin position="637"/>
        <end position="832"/>
    </location>
</feature>
<comment type="caution">
    <text evidence="4">The sequence shown here is derived from an EMBL/GenBank/DDBJ whole genome shotgun (WGS) entry which is preliminary data.</text>
</comment>
<name>A0A8S1JTP9_PARPR</name>
<evidence type="ECO:0000313" key="4">
    <source>
        <dbReference type="EMBL" id="CAD8043656.1"/>
    </source>
</evidence>
<dbReference type="OMA" id="HINDNVM"/>
<evidence type="ECO:0000259" key="2">
    <source>
        <dbReference type="Pfam" id="PF04192"/>
    </source>
</evidence>
<dbReference type="GO" id="GO:0032040">
    <property type="term" value="C:small-subunit processome"/>
    <property type="evidence" value="ECO:0007669"/>
    <property type="project" value="InterPro"/>
</dbReference>
<evidence type="ECO:0000256" key="1">
    <source>
        <dbReference type="PROSITE-ProRule" id="PRU00221"/>
    </source>
</evidence>
<dbReference type="InterPro" id="IPR007319">
    <property type="entry name" value="WDR36/Utp21_C"/>
</dbReference>
<dbReference type="PROSITE" id="PS50082">
    <property type="entry name" value="WD_REPEATS_2"/>
    <property type="match status" value="1"/>
</dbReference>
<reference evidence="4" key="1">
    <citation type="submission" date="2021-01" db="EMBL/GenBank/DDBJ databases">
        <authorList>
            <consortium name="Genoscope - CEA"/>
            <person name="William W."/>
        </authorList>
    </citation>
    <scope>NUCLEOTIDE SEQUENCE</scope>
</reference>
<dbReference type="Pfam" id="PF25168">
    <property type="entry name" value="Beta-prop_WDR36-Utp21_2nd"/>
    <property type="match status" value="1"/>
</dbReference>
<keyword evidence="1" id="KW-0853">WD repeat</keyword>
<dbReference type="SMART" id="SM00320">
    <property type="entry name" value="WD40"/>
    <property type="match status" value="3"/>
</dbReference>
<dbReference type="Proteomes" id="UP000688137">
    <property type="component" value="Unassembled WGS sequence"/>
</dbReference>
<feature type="repeat" description="WD" evidence="1">
    <location>
        <begin position="500"/>
        <end position="541"/>
    </location>
</feature>
<evidence type="ECO:0000313" key="5">
    <source>
        <dbReference type="Proteomes" id="UP000688137"/>
    </source>
</evidence>
<dbReference type="Pfam" id="PF04192">
    <property type="entry name" value="Utp21"/>
    <property type="match status" value="1"/>
</dbReference>
<dbReference type="InterPro" id="IPR001680">
    <property type="entry name" value="WD40_rpt"/>
</dbReference>
<dbReference type="EMBL" id="CAJJDM010000002">
    <property type="protein sequence ID" value="CAD8043656.1"/>
    <property type="molecule type" value="Genomic_DNA"/>
</dbReference>
<gene>
    <name evidence="4" type="ORF">PPRIM_AZ9-3.1.T0050310</name>
</gene>
<dbReference type="PROSITE" id="PS50294">
    <property type="entry name" value="WD_REPEATS_REGION"/>
    <property type="match status" value="1"/>
</dbReference>
<feature type="domain" description="WDR36/Utp21 N-terminal" evidence="3">
    <location>
        <begin position="30"/>
        <end position="276"/>
    </location>
</feature>
<dbReference type="InterPro" id="IPR059157">
    <property type="entry name" value="WDR36-Utp21_N"/>
</dbReference>
<dbReference type="AlphaFoldDB" id="A0A8S1JTP9"/>
<dbReference type="GO" id="GO:0006364">
    <property type="term" value="P:rRNA processing"/>
    <property type="evidence" value="ECO:0007669"/>
    <property type="project" value="InterPro"/>
</dbReference>
<dbReference type="Pfam" id="PF25171">
    <property type="entry name" value="Beta-prop_WDR36-Utp21_1st"/>
    <property type="match status" value="1"/>
</dbReference>
<evidence type="ECO:0000259" key="3">
    <source>
        <dbReference type="Pfam" id="PF25171"/>
    </source>
</evidence>
<keyword evidence="5" id="KW-1185">Reference proteome</keyword>
<sequence>MIIPEKFSGLDLSSIKPIMNQNLIVVNKYNYRIYSIPDLKYILDGIIFNKKIRAIYCQNEFMYVGCGKKVYTIKRNVIDEKEYDDKIEQILVFHPIKIIATKHKLHINDNVMNFQGIKGILHIPTYLNKILLYTSQYIKIINIISLSIVTTIFQQSIFNKQEQTIHLVKETQALDIVAIATQNPSEIIFFNLLTYEIIAKYELGLSQIKDIQFNKSGSIPIMSVVQDKSLILYNLNSQELIYTFKHEYLIDWVLFLANNTLVIGSQQGNSVQQYTIEEHKMMQLIRERQGVKQNIEQCHFYGQLGEPQINYVAITKDEILYQSIVNQNLTAIKQGQIKNFSFSTLRENDWANMLTTNNSNYVEFWNIYQKKLTTKVNGLNSHERILQTFVTKCGNYGFIANLNKIHKFIMQSGFYQMSYNLQSNFLQMYIDPSNIFLIVAEEGQIEQLDFVSGQNLKTLTIESNVSKFIGSLSAQIAVVSLQNHKILAIDYSTMRIIRSFEGHNEKILDMAMTIDNQHFISTSLDKKIKIWNLIYGNLVQEISINKALISIDVSENQLIGVFLNSRQINVWMSYLNNPQQIAKAKLKCDINFHSDLSIKSKDYRSILYGNQINQVQKMEEEKDIKDKLIIKDTSNNKDFISFTKLEEGRWVPIQNIDQIRERNRVKLADADVKMPFFLDFRNTDVEKQNILNEIKEQVKEKTKILKQKKDHYLAELKSEFEVLVEQEDVQLINLIKKLSPSSYDYELRSILMGKPQNQIKIFRIFEESLQNTIDLDLKVTYLMRFIEVAREDIDLSMDEELKQTLLKIVQILEQQWDKLDDTRSYIECVIDYSKTII</sequence>
<protein>
    <submittedName>
        <fullName evidence="4">Uncharacterized protein</fullName>
    </submittedName>
</protein>
<accession>A0A8S1JTP9</accession>
<organism evidence="4 5">
    <name type="scientific">Paramecium primaurelia</name>
    <dbReference type="NCBI Taxonomy" id="5886"/>
    <lineage>
        <taxon>Eukaryota</taxon>
        <taxon>Sar</taxon>
        <taxon>Alveolata</taxon>
        <taxon>Ciliophora</taxon>
        <taxon>Intramacronucleata</taxon>
        <taxon>Oligohymenophorea</taxon>
        <taxon>Peniculida</taxon>
        <taxon>Parameciidae</taxon>
        <taxon>Paramecium</taxon>
    </lineage>
</organism>
<dbReference type="PANTHER" id="PTHR22840:SF12">
    <property type="entry name" value="WD REPEAT-CONTAINING PROTEIN 36"/>
    <property type="match status" value="1"/>
</dbReference>
<proteinExistence type="predicted"/>
<dbReference type="GO" id="GO:0034388">
    <property type="term" value="C:Pwp2p-containing subcomplex of 90S preribosome"/>
    <property type="evidence" value="ECO:0007669"/>
    <property type="project" value="TreeGrafter"/>
</dbReference>
<dbReference type="PANTHER" id="PTHR22840">
    <property type="entry name" value="WD REPEAT-CONTAINING PROTEIN 36"/>
    <property type="match status" value="1"/>
</dbReference>